<keyword evidence="3" id="KW-0997">Cell inner membrane</keyword>
<feature type="transmembrane region" description="Helical" evidence="7">
    <location>
        <begin position="954"/>
        <end position="975"/>
    </location>
</feature>
<comment type="caution">
    <text evidence="8">The sequence shown here is derived from an EMBL/GenBank/DDBJ whole genome shotgun (WGS) entry which is preliminary data.</text>
</comment>
<evidence type="ECO:0000256" key="6">
    <source>
        <dbReference type="ARBA" id="ARBA00023136"/>
    </source>
</evidence>
<keyword evidence="1" id="KW-0813">Transport</keyword>
<dbReference type="Gene3D" id="1.20.1640.10">
    <property type="entry name" value="Multidrug efflux transporter AcrB transmembrane domain"/>
    <property type="match status" value="2"/>
</dbReference>
<organism evidence="8 9">
    <name type="scientific">Crenobacter oryzisoli</name>
    <dbReference type="NCBI Taxonomy" id="3056844"/>
    <lineage>
        <taxon>Bacteria</taxon>
        <taxon>Pseudomonadati</taxon>
        <taxon>Pseudomonadota</taxon>
        <taxon>Betaproteobacteria</taxon>
        <taxon>Neisseriales</taxon>
        <taxon>Neisseriaceae</taxon>
        <taxon>Crenobacter</taxon>
    </lineage>
</organism>
<dbReference type="NCBIfam" id="NF033617">
    <property type="entry name" value="RND_permease_2"/>
    <property type="match status" value="1"/>
</dbReference>
<dbReference type="SUPFAM" id="SSF82714">
    <property type="entry name" value="Multidrug efflux transporter AcrB TolC docking domain, DN and DC subdomains"/>
    <property type="match status" value="2"/>
</dbReference>
<evidence type="ECO:0000256" key="1">
    <source>
        <dbReference type="ARBA" id="ARBA00022448"/>
    </source>
</evidence>
<feature type="transmembrane region" description="Helical" evidence="7">
    <location>
        <begin position="987"/>
        <end position="1013"/>
    </location>
</feature>
<keyword evidence="4 7" id="KW-0812">Transmembrane</keyword>
<reference evidence="8" key="1">
    <citation type="submission" date="2023-06" db="EMBL/GenBank/DDBJ databases">
        <authorList>
            <person name="Zhang S."/>
        </authorList>
    </citation>
    <scope>NUCLEOTIDE SEQUENCE</scope>
    <source>
        <strain evidence="8">SG2303</strain>
    </source>
</reference>
<gene>
    <name evidence="8" type="ORF">QU481_19175</name>
</gene>
<dbReference type="InterPro" id="IPR027463">
    <property type="entry name" value="AcrB_DN_DC_subdom"/>
</dbReference>
<evidence type="ECO:0000313" key="9">
    <source>
        <dbReference type="Proteomes" id="UP001168540"/>
    </source>
</evidence>
<evidence type="ECO:0000256" key="2">
    <source>
        <dbReference type="ARBA" id="ARBA00022475"/>
    </source>
</evidence>
<feature type="transmembrane region" description="Helical" evidence="7">
    <location>
        <begin position="466"/>
        <end position="489"/>
    </location>
</feature>
<feature type="transmembrane region" description="Helical" evidence="7">
    <location>
        <begin position="533"/>
        <end position="552"/>
    </location>
</feature>
<feature type="transmembrane region" description="Helical" evidence="7">
    <location>
        <begin position="363"/>
        <end position="387"/>
    </location>
</feature>
<feature type="transmembrane region" description="Helical" evidence="7">
    <location>
        <begin position="909"/>
        <end position="934"/>
    </location>
</feature>
<evidence type="ECO:0000256" key="3">
    <source>
        <dbReference type="ARBA" id="ARBA00022519"/>
    </source>
</evidence>
<dbReference type="RefSeq" id="WP_289831599.1">
    <property type="nucleotide sequence ID" value="NZ_JAUEDK010000048.1"/>
</dbReference>
<dbReference type="SUPFAM" id="SSF82866">
    <property type="entry name" value="Multidrug efflux transporter AcrB transmembrane domain"/>
    <property type="match status" value="2"/>
</dbReference>
<dbReference type="InterPro" id="IPR001036">
    <property type="entry name" value="Acrflvin-R"/>
</dbReference>
<dbReference type="SUPFAM" id="SSF82693">
    <property type="entry name" value="Multidrug efflux transporter AcrB pore domain, PN1, PN2, PC1 and PC2 subdomains"/>
    <property type="match status" value="4"/>
</dbReference>
<dbReference type="Gene3D" id="3.30.70.1440">
    <property type="entry name" value="Multidrug efflux transporter AcrB pore domain"/>
    <property type="match status" value="1"/>
</dbReference>
<keyword evidence="9" id="KW-1185">Reference proteome</keyword>
<dbReference type="PRINTS" id="PR00702">
    <property type="entry name" value="ACRIFLAVINRP"/>
</dbReference>
<dbReference type="Gene3D" id="3.30.2090.10">
    <property type="entry name" value="Multidrug efflux transporter AcrB TolC docking domain, DN and DC subdomains"/>
    <property type="match status" value="2"/>
</dbReference>
<dbReference type="Proteomes" id="UP001168540">
    <property type="component" value="Unassembled WGS sequence"/>
</dbReference>
<feature type="transmembrane region" description="Helical" evidence="7">
    <location>
        <begin position="858"/>
        <end position="876"/>
    </location>
</feature>
<evidence type="ECO:0000256" key="5">
    <source>
        <dbReference type="ARBA" id="ARBA00022989"/>
    </source>
</evidence>
<keyword evidence="2" id="KW-1003">Cell membrane</keyword>
<feature type="transmembrane region" description="Helical" evidence="7">
    <location>
        <begin position="434"/>
        <end position="454"/>
    </location>
</feature>
<dbReference type="EMBL" id="JAUEDK010000048">
    <property type="protein sequence ID" value="MDN0076970.1"/>
    <property type="molecule type" value="Genomic_DNA"/>
</dbReference>
<protein>
    <submittedName>
        <fullName evidence="8">Multidrug efflux RND transporter permease subunit</fullName>
    </submittedName>
</protein>
<accession>A0ABT7XTB9</accession>
<dbReference type="Gene3D" id="3.30.70.1320">
    <property type="entry name" value="Multidrug efflux transporter AcrB pore domain like"/>
    <property type="match status" value="1"/>
</dbReference>
<dbReference type="Gene3D" id="3.30.70.1430">
    <property type="entry name" value="Multidrug efflux transporter AcrB pore domain"/>
    <property type="match status" value="2"/>
</dbReference>
<dbReference type="PANTHER" id="PTHR32063">
    <property type="match status" value="1"/>
</dbReference>
<name>A0ABT7XTB9_9NEIS</name>
<evidence type="ECO:0000313" key="8">
    <source>
        <dbReference type="EMBL" id="MDN0076970.1"/>
    </source>
</evidence>
<sequence length="1041" mass="112464">MSGISSAFIKRPVATWLLTLAIVLAGAVSFRLLPVSPLPQVDYPTISVSASLPGASPETMASTVATPLERALGRIAGINEMTSSSSLGSTRITLQFDLNRDINGAARDVQAAINAARNLLPTGLPSNPTYRKVNPADAPIMIVALTSDTMPQPKLYDVASTVLAQRILQIDGVGDVSVGGSSLPAVRVELNPDALSHQGVELDQVGAALAAANQRRPKGAFESGDKRWQIETNDEAKTAADYLPLIINYNTKTGAAVRLSDVAAVSDSLQDVRNAGFAGGRQSVLLVITRAPGANIIETVDRVKAMLPQLQTMIPASVNVNVILDRSPTIRASLNEVERSLMMAVGLVILVVYLFLKNGRATLVPAVAVPVSLVGSFAAMYLCGFSLNNLSLMALTIATGFVVDDAIVVLENISRHIEEGVPPMRAAILGAREVGFTVLSMSLSLVAVFIPFLFMGDIVGRLFREFAVTLTVAIIISLVISLTTTPMMCARLLRRGMEHEEGNWLVRRFGQLLERVQHGYARTLTWALEHARLMIALLGIAVVLNVYLYVAIPKGFFPEQDTGRISGFIQADQSISFQAMRQKLIDFMNIVRADPAVESVAGFTGGSSINSGRMFVALKPLSERSENAQQVIARLRKKLAHEPGAKLVLNPVQDIRIGGRQSNATYQYTLQSDDLKALRTWEPRILEALKNEPTLTDVNTDQQDNGLETALIYDRDTIARLGLTVSQVNKVLNAAFGQSQVSTIYQPLNQYKVVVEVAPEYTQSPETLKKLFLMGPGGKPIPLSAFAHWAPSNAALAVNHQGQFAAATISFNMPQGLSLSDASATINRVMVQLGVPSSIHGNFAGTAQAFQENLRNQLILILAALIAVYLVLGVLYESYVHPLTILSTLPSAGLGALLALMLFGSEFSLIALIGILLLIGIVKKNAIMMIDFALEAERRDNLSPREAIFRACQLRFRPIMMTTMAAMLGAVPLALGSGDGAELRRPLGITIVGGLLMSQLLTLYTTPVVYLYLDRFRLWCLRLWRRSHPGNDLPAALENKD</sequence>
<evidence type="ECO:0000256" key="4">
    <source>
        <dbReference type="ARBA" id="ARBA00022692"/>
    </source>
</evidence>
<feature type="transmembrane region" description="Helical" evidence="7">
    <location>
        <begin position="340"/>
        <end position="356"/>
    </location>
</feature>
<proteinExistence type="predicted"/>
<keyword evidence="6 7" id="KW-0472">Membrane</keyword>
<evidence type="ECO:0000256" key="7">
    <source>
        <dbReference type="SAM" id="Phobius"/>
    </source>
</evidence>
<dbReference type="PANTHER" id="PTHR32063:SF34">
    <property type="entry name" value="MULTIDRUG RESISTANCE PROTEIN MDTC"/>
    <property type="match status" value="1"/>
</dbReference>
<keyword evidence="5 7" id="KW-1133">Transmembrane helix</keyword>
<dbReference type="Pfam" id="PF00873">
    <property type="entry name" value="ACR_tran"/>
    <property type="match status" value="1"/>
</dbReference>